<dbReference type="SUPFAM" id="SSF56176">
    <property type="entry name" value="FAD-binding/transporter-associated domain-like"/>
    <property type="match status" value="1"/>
</dbReference>
<reference evidence="5" key="1">
    <citation type="submission" date="2021-01" db="EMBL/GenBank/DDBJ databases">
        <title>Genome sequence of strain Noviherbaspirillum sp. DKR-6.</title>
        <authorList>
            <person name="Chaudhary D.K."/>
        </authorList>
    </citation>
    <scope>NUCLEOTIDE SEQUENCE</scope>
    <source>
        <strain evidence="5">DKR-6</strain>
    </source>
</reference>
<dbReference type="InterPro" id="IPR016169">
    <property type="entry name" value="FAD-bd_PCMH_sub2"/>
</dbReference>
<keyword evidence="2" id="KW-0285">Flavoprotein</keyword>
<dbReference type="InterPro" id="IPR016166">
    <property type="entry name" value="FAD-bd_PCMH"/>
</dbReference>
<keyword evidence="2" id="KW-0274">FAD</keyword>
<evidence type="ECO:0000313" key="6">
    <source>
        <dbReference type="Proteomes" id="UP000622890"/>
    </source>
</evidence>
<dbReference type="AlphaFoldDB" id="A0A934SPZ9"/>
<proteinExistence type="inferred from homology"/>
<dbReference type="EMBL" id="JAEPBG010000001">
    <property type="protein sequence ID" value="MBK4733370.1"/>
    <property type="molecule type" value="Genomic_DNA"/>
</dbReference>
<dbReference type="Pfam" id="PF01565">
    <property type="entry name" value="FAD_binding_4"/>
    <property type="match status" value="1"/>
</dbReference>
<dbReference type="InterPro" id="IPR036318">
    <property type="entry name" value="FAD-bd_PCMH-like_sf"/>
</dbReference>
<dbReference type="PANTHER" id="PTHR13878:SF53">
    <property type="entry name" value="CYTOKININ DEHYDROGENASE 6"/>
    <property type="match status" value="1"/>
</dbReference>
<dbReference type="InterPro" id="IPR050432">
    <property type="entry name" value="FAD-linked_Oxidoreductases_BP"/>
</dbReference>
<accession>A0A934SPZ9</accession>
<evidence type="ECO:0000256" key="2">
    <source>
        <dbReference type="ARBA" id="ARBA00022827"/>
    </source>
</evidence>
<dbReference type="PROSITE" id="PS51387">
    <property type="entry name" value="FAD_PCMH"/>
    <property type="match status" value="1"/>
</dbReference>
<keyword evidence="3" id="KW-0560">Oxidoreductase</keyword>
<evidence type="ECO:0000256" key="3">
    <source>
        <dbReference type="ARBA" id="ARBA00023002"/>
    </source>
</evidence>
<dbReference type="RefSeq" id="WP_200590121.1">
    <property type="nucleotide sequence ID" value="NZ_JAEPBG010000001.1"/>
</dbReference>
<dbReference type="Gene3D" id="3.30.465.10">
    <property type="match status" value="1"/>
</dbReference>
<dbReference type="GO" id="GO:0016491">
    <property type="term" value="F:oxidoreductase activity"/>
    <property type="evidence" value="ECO:0007669"/>
    <property type="project" value="UniProtKB-KW"/>
</dbReference>
<dbReference type="InterPro" id="IPR006094">
    <property type="entry name" value="Oxid_FAD_bind_N"/>
</dbReference>
<evidence type="ECO:0000313" key="5">
    <source>
        <dbReference type="EMBL" id="MBK4733370.1"/>
    </source>
</evidence>
<evidence type="ECO:0000259" key="4">
    <source>
        <dbReference type="PROSITE" id="PS51387"/>
    </source>
</evidence>
<feature type="domain" description="FAD-binding PCMH-type" evidence="4">
    <location>
        <begin position="10"/>
        <end position="178"/>
    </location>
</feature>
<sequence>MRPVSSWGRLSADPHQVVMLRERSGIAAALAAHRPGLAHGMGRSYGDACLNPGGILWNTTALDHLISFDEATGMLVCEAGVLLRDIQRLMIPRGWTLPVTPGTQLVTVGGAIANDVHGKNHHVHGSFGDHVLRLRLLRTDGEVIECGPDLMPDWFAATVGGLGLTGVVTEAAIRLRRISGPWLDTETLPYANLDEFFRLADDSEAGWEHTVSWIDCIAGDGGRGIFMRANPATGVDAPAPKGKVRTMPLVPPISMVNQLTLRPFNMAYFHMKKWKAGRGVAHYESFFYPLDNLLEWNRMYGPRGFFQYQSVVPRENGREATAAMLREIARSGDGSFLAVLKTFGDRQAPGMLSFAQPGVTLALDFANRGERTLKLFERLDAVVREAGGRLYPAKDARMPRDLFETGYPRLHEFLNYRDPGISSALSRRLIGV</sequence>
<keyword evidence="6" id="KW-1185">Reference proteome</keyword>
<dbReference type="Proteomes" id="UP000622890">
    <property type="component" value="Unassembled WGS sequence"/>
</dbReference>
<protein>
    <submittedName>
        <fullName evidence="5">FAD-binding oxidoreductase</fullName>
    </submittedName>
</protein>
<comment type="similarity">
    <text evidence="1">Belongs to the oxygen-dependent FAD-linked oxidoreductase family.</text>
</comment>
<comment type="caution">
    <text evidence="5">The sequence shown here is derived from an EMBL/GenBank/DDBJ whole genome shotgun (WGS) entry which is preliminary data.</text>
</comment>
<organism evidence="5 6">
    <name type="scientific">Noviherbaspirillum pedocola</name>
    <dbReference type="NCBI Taxonomy" id="2801341"/>
    <lineage>
        <taxon>Bacteria</taxon>
        <taxon>Pseudomonadati</taxon>
        <taxon>Pseudomonadota</taxon>
        <taxon>Betaproteobacteria</taxon>
        <taxon>Burkholderiales</taxon>
        <taxon>Oxalobacteraceae</taxon>
        <taxon>Noviherbaspirillum</taxon>
    </lineage>
</organism>
<evidence type="ECO:0000256" key="1">
    <source>
        <dbReference type="ARBA" id="ARBA00005466"/>
    </source>
</evidence>
<dbReference type="GO" id="GO:0071949">
    <property type="term" value="F:FAD binding"/>
    <property type="evidence" value="ECO:0007669"/>
    <property type="project" value="InterPro"/>
</dbReference>
<gene>
    <name evidence="5" type="ORF">JJB74_01885</name>
</gene>
<dbReference type="PANTHER" id="PTHR13878">
    <property type="entry name" value="GULONOLACTONE OXIDASE"/>
    <property type="match status" value="1"/>
</dbReference>
<name>A0A934SPZ9_9BURK</name>